<protein>
    <submittedName>
        <fullName evidence="1">Uncharacterized protein</fullName>
    </submittedName>
</protein>
<name>A0A6J4N6F5_9ACTN</name>
<reference evidence="1" key="1">
    <citation type="submission" date="2020-02" db="EMBL/GenBank/DDBJ databases">
        <authorList>
            <person name="Meier V. D."/>
        </authorList>
    </citation>
    <scope>NUCLEOTIDE SEQUENCE</scope>
    <source>
        <strain evidence="1">AVDCRST_MAG32</strain>
    </source>
</reference>
<organism evidence="1">
    <name type="scientific">uncultured Nocardioides sp</name>
    <dbReference type="NCBI Taxonomy" id="198441"/>
    <lineage>
        <taxon>Bacteria</taxon>
        <taxon>Bacillati</taxon>
        <taxon>Actinomycetota</taxon>
        <taxon>Actinomycetes</taxon>
        <taxon>Propionibacteriales</taxon>
        <taxon>Nocardioidaceae</taxon>
        <taxon>Nocardioides</taxon>
        <taxon>environmental samples</taxon>
    </lineage>
</organism>
<gene>
    <name evidence="1" type="ORF">AVDCRST_MAG32-1372</name>
</gene>
<proteinExistence type="predicted"/>
<dbReference type="EMBL" id="CADCUM010000065">
    <property type="protein sequence ID" value="CAA9378807.1"/>
    <property type="molecule type" value="Genomic_DNA"/>
</dbReference>
<evidence type="ECO:0000313" key="1">
    <source>
        <dbReference type="EMBL" id="CAA9378807.1"/>
    </source>
</evidence>
<sequence length="44" mass="4449">MLLPVGLSTGVRRRGPERLVSGVCAPLDGATHEEVDVSAGAACT</sequence>
<accession>A0A6J4N6F5</accession>
<dbReference type="AlphaFoldDB" id="A0A6J4N6F5"/>